<dbReference type="SMART" id="SM01264">
    <property type="entry name" value="M16C_associated"/>
    <property type="match status" value="1"/>
</dbReference>
<evidence type="ECO:0000313" key="2">
    <source>
        <dbReference type="EMBL" id="MBO8462429.1"/>
    </source>
</evidence>
<proteinExistence type="predicted"/>
<dbReference type="InterPro" id="IPR013578">
    <property type="entry name" value="Peptidase_M16C_assoc"/>
</dbReference>
<dbReference type="Pfam" id="PF08367">
    <property type="entry name" value="M16C_assoc"/>
    <property type="match status" value="1"/>
</dbReference>
<dbReference type="InterPro" id="IPR055130">
    <property type="entry name" value="PreP_C"/>
</dbReference>
<dbReference type="EMBL" id="JADIML010000019">
    <property type="protein sequence ID" value="MBO8462429.1"/>
    <property type="molecule type" value="Genomic_DNA"/>
</dbReference>
<comment type="caution">
    <text evidence="2">The sequence shown here is derived from an EMBL/GenBank/DDBJ whole genome shotgun (WGS) entry which is preliminary data.</text>
</comment>
<dbReference type="InterPro" id="IPR011249">
    <property type="entry name" value="Metalloenz_LuxS/M16"/>
</dbReference>
<name>A0A9D9HZH4_9FIRM</name>
<evidence type="ECO:0000259" key="1">
    <source>
        <dbReference type="SMART" id="SM01264"/>
    </source>
</evidence>
<sequence>MFDTVGQVYGAYTLENKVVLKELDAIGYMIRHNQTKARIVVISNDDENKVFTVGFRTPPTDDTGLPHIMEHSVLCGSREFPAKDPFVELVKGSLNTFLNAMTYPDKTVYPVASCNDKDFHNLMHVYLDAVFYPNIYTRPQILKQEGWHYEAESVESPIQYNGVVYNEMKGAFSSADEQLSRLIKSSLLKGTPYEFESGGAPKSIPDLTEEDFLNFHRTYYHPSNSYIYLYGNMDFAKDLEWIDEKYLSNFKEIQIDSAINTCDASMIDKRIVEEYSISETESEEKNTYLSWNTVIGSSLDKELYLAFQILDYALFSCPGAPIKKALIDAKIGTDIDSSYENSVLQPMFSVIAKNANLEDEQKFLDVLYGEFRKIVENGIDRRSLQAAMTHYEFRYREANFGRYPKGLMYGLQMFDSWLYDDEKPFIHLQTEQTFAFLKENMDSGYFEQIVERYLLHNEHTSVVILKPKKGLNDEREQEVKEKLAAYEKTLTKEQKEAMVEDTKALKAYQDEPSTKEELMTIPMLEISDIRKEIQPLCNQEEEIEGVKVISHALFTNGIVYTSVDFKMDMLTEEQLSFASLLTVLYQYVDTKQFTCNELANEINIETGGMYTNVTVLPLRNGDTLPLFEMTGKALEEKADTMFLLMKEILFHSKFEDKQRVREVLEEAKSRIQMQLSAQGHSVAANRVMSYFSKAAYEKEYTIGVSFYTFLVDLLEDYEEKAEWICEQLRAVERAIFQKKNMIVNYTANVPAKELLQDGFTELVTCLYEDQEVEKKAIKPIVKNEGFQTASQVQYVATGGNFVQKGFAYTGALKALQVMFSYDYLWLNIRIKGGAYGCMCGFSRFGDSYFTSYRDPNVKETFEVYQKAFEYVENFDCDDRDMTKYIIGAIGGMDIPMTPPTKGNRSFTCYLMGITEEELQRERDELLSTNQETIRSLSELVKSVTKDQLICAVGGETKLKENEECFLELRSIF</sequence>
<dbReference type="FunFam" id="3.30.830.10:FF:000034">
    <property type="entry name" value="presequence protease 1, chloroplastic/mitochondrial"/>
    <property type="match status" value="1"/>
</dbReference>
<dbReference type="PANTHER" id="PTHR43016:SF13">
    <property type="entry name" value="PRESEQUENCE PROTEASE, MITOCHONDRIAL"/>
    <property type="match status" value="1"/>
</dbReference>
<protein>
    <submittedName>
        <fullName evidence="2">Insulinase family protein</fullName>
    </submittedName>
</protein>
<dbReference type="Pfam" id="PF05193">
    <property type="entry name" value="Peptidase_M16_C"/>
    <property type="match status" value="1"/>
</dbReference>
<feature type="domain" description="Peptidase M16C associated" evidence="1">
    <location>
        <begin position="465"/>
        <end position="713"/>
    </location>
</feature>
<accession>A0A9D9HZH4</accession>
<organism evidence="2 3">
    <name type="scientific">Candidatus Scybalomonas excrementavium</name>
    <dbReference type="NCBI Taxonomy" id="2840943"/>
    <lineage>
        <taxon>Bacteria</taxon>
        <taxon>Bacillati</taxon>
        <taxon>Bacillota</taxon>
        <taxon>Clostridia</taxon>
        <taxon>Lachnospirales</taxon>
        <taxon>Lachnospiraceae</taxon>
        <taxon>Lachnospiraceae incertae sedis</taxon>
        <taxon>Candidatus Scybalomonas</taxon>
    </lineage>
</organism>
<dbReference type="GO" id="GO:0016485">
    <property type="term" value="P:protein processing"/>
    <property type="evidence" value="ECO:0007669"/>
    <property type="project" value="TreeGrafter"/>
</dbReference>
<dbReference type="Proteomes" id="UP000823618">
    <property type="component" value="Unassembled WGS sequence"/>
</dbReference>
<dbReference type="InterPro" id="IPR007863">
    <property type="entry name" value="Peptidase_M16_C"/>
</dbReference>
<dbReference type="GO" id="GO:0004222">
    <property type="term" value="F:metalloendopeptidase activity"/>
    <property type="evidence" value="ECO:0007669"/>
    <property type="project" value="TreeGrafter"/>
</dbReference>
<dbReference type="SUPFAM" id="SSF63411">
    <property type="entry name" value="LuxS/MPP-like metallohydrolase"/>
    <property type="match status" value="4"/>
</dbReference>
<dbReference type="GO" id="GO:0046872">
    <property type="term" value="F:metal ion binding"/>
    <property type="evidence" value="ECO:0007669"/>
    <property type="project" value="InterPro"/>
</dbReference>
<reference evidence="2" key="2">
    <citation type="journal article" date="2021" name="PeerJ">
        <title>Extensive microbial diversity within the chicken gut microbiome revealed by metagenomics and culture.</title>
        <authorList>
            <person name="Gilroy R."/>
            <person name="Ravi A."/>
            <person name="Getino M."/>
            <person name="Pursley I."/>
            <person name="Horton D.L."/>
            <person name="Alikhan N.F."/>
            <person name="Baker D."/>
            <person name="Gharbi K."/>
            <person name="Hall N."/>
            <person name="Watson M."/>
            <person name="Adriaenssens E.M."/>
            <person name="Foster-Nyarko E."/>
            <person name="Jarju S."/>
            <person name="Secka A."/>
            <person name="Antonio M."/>
            <person name="Oren A."/>
            <person name="Chaudhuri R.R."/>
            <person name="La Ragione R."/>
            <person name="Hildebrand F."/>
            <person name="Pallen M.J."/>
        </authorList>
    </citation>
    <scope>NUCLEOTIDE SEQUENCE</scope>
    <source>
        <strain evidence="2">E3-2379</strain>
    </source>
</reference>
<evidence type="ECO:0000313" key="3">
    <source>
        <dbReference type="Proteomes" id="UP000823618"/>
    </source>
</evidence>
<reference evidence="2" key="1">
    <citation type="submission" date="2020-10" db="EMBL/GenBank/DDBJ databases">
        <authorList>
            <person name="Gilroy R."/>
        </authorList>
    </citation>
    <scope>NUCLEOTIDE SEQUENCE</scope>
    <source>
        <strain evidence="2">E3-2379</strain>
    </source>
</reference>
<dbReference type="PANTHER" id="PTHR43016">
    <property type="entry name" value="PRESEQUENCE PROTEASE"/>
    <property type="match status" value="1"/>
</dbReference>
<dbReference type="AlphaFoldDB" id="A0A9D9HZH4"/>
<dbReference type="Pfam" id="PF22516">
    <property type="entry name" value="PreP_C"/>
    <property type="match status" value="1"/>
</dbReference>
<gene>
    <name evidence="2" type="ORF">IAC13_00690</name>
</gene>
<dbReference type="Gene3D" id="3.30.830.10">
    <property type="entry name" value="Metalloenzyme, LuxS/M16 peptidase-like"/>
    <property type="match status" value="4"/>
</dbReference>